<comment type="similarity">
    <text evidence="1">Belongs to the phD/YefM antitoxin family.</text>
</comment>
<dbReference type="Proteomes" id="UP000600799">
    <property type="component" value="Unassembled WGS sequence"/>
</dbReference>
<name>A0ABS0HG33_9SPHN</name>
<dbReference type="EMBL" id="JADQDC010000005">
    <property type="protein sequence ID" value="MBF9151181.1"/>
    <property type="molecule type" value="Genomic_DNA"/>
</dbReference>
<dbReference type="SUPFAM" id="SSF143120">
    <property type="entry name" value="YefM-like"/>
    <property type="match status" value="1"/>
</dbReference>
<dbReference type="InterPro" id="IPR036165">
    <property type="entry name" value="YefM-like_sf"/>
</dbReference>
<evidence type="ECO:0000256" key="1">
    <source>
        <dbReference type="ARBA" id="ARBA00009981"/>
    </source>
</evidence>
<keyword evidence="3" id="KW-1185">Reference proteome</keyword>
<reference evidence="2 3" key="1">
    <citation type="submission" date="2020-11" db="EMBL/GenBank/DDBJ databases">
        <title>The genome sequence of Novosphingobium sp. 1Y9A.</title>
        <authorList>
            <person name="Liu Y."/>
        </authorList>
    </citation>
    <scope>NUCLEOTIDE SEQUENCE [LARGE SCALE GENOMIC DNA]</scope>
    <source>
        <strain evidence="2 3">1Y9A</strain>
    </source>
</reference>
<organism evidence="2 3">
    <name type="scientific">Novosphingobium jiangmenense</name>
    <dbReference type="NCBI Taxonomy" id="2791981"/>
    <lineage>
        <taxon>Bacteria</taxon>
        <taxon>Pseudomonadati</taxon>
        <taxon>Pseudomonadota</taxon>
        <taxon>Alphaproteobacteria</taxon>
        <taxon>Sphingomonadales</taxon>
        <taxon>Sphingomonadaceae</taxon>
        <taxon>Novosphingobium</taxon>
    </lineage>
</organism>
<gene>
    <name evidence="2" type="ORF">I2488_09225</name>
</gene>
<protein>
    <submittedName>
        <fullName evidence="2">Type II toxin-antitoxin system Phd/YefM family antitoxin</fullName>
    </submittedName>
</protein>
<evidence type="ECO:0000313" key="3">
    <source>
        <dbReference type="Proteomes" id="UP000600799"/>
    </source>
</evidence>
<comment type="caution">
    <text evidence="2">The sequence shown here is derived from an EMBL/GenBank/DDBJ whole genome shotgun (WGS) entry which is preliminary data.</text>
</comment>
<evidence type="ECO:0000313" key="2">
    <source>
        <dbReference type="EMBL" id="MBF9151181.1"/>
    </source>
</evidence>
<dbReference type="RefSeq" id="WP_196275509.1">
    <property type="nucleotide sequence ID" value="NZ_JADQDC010000005.1"/>
</dbReference>
<proteinExistence type="inferred from homology"/>
<sequence length="86" mass="9616">MTIHVNIGKAKSNLSKLIAASLRGEEVVIDHDGVPQVRLTPVAKPEEIDRAERRRRIDEILARIDALPMNRDAPADLEWDENGLPV</sequence>
<accession>A0ABS0HG33</accession>